<keyword evidence="3" id="KW-1185">Reference proteome</keyword>
<reference evidence="2" key="1">
    <citation type="submission" date="2022-06" db="EMBL/GenBank/DDBJ databases">
        <title>Complete genome sequence of Streptomyces nigrescens HEK616.</title>
        <authorList>
            <person name="Asamizu S."/>
            <person name="Onaka H."/>
        </authorList>
    </citation>
    <scope>NUCLEOTIDE SEQUENCE</scope>
    <source>
        <strain evidence="2">HEK616</strain>
    </source>
</reference>
<dbReference type="Proteomes" id="UP001059597">
    <property type="component" value="Chromosome"/>
</dbReference>
<name>A0ABM8A4D2_STRNI</name>
<organism evidence="2 3">
    <name type="scientific">Streptomyces nigrescens</name>
    <dbReference type="NCBI Taxonomy" id="1920"/>
    <lineage>
        <taxon>Bacteria</taxon>
        <taxon>Bacillati</taxon>
        <taxon>Actinomycetota</taxon>
        <taxon>Actinomycetes</taxon>
        <taxon>Kitasatosporales</taxon>
        <taxon>Streptomycetaceae</taxon>
        <taxon>Streptomyces</taxon>
    </lineage>
</organism>
<proteinExistence type="predicted"/>
<protein>
    <submittedName>
        <fullName evidence="2">Uncharacterized protein</fullName>
    </submittedName>
</protein>
<sequence>MAKVGPMSRGNWSAKDIREARELDVLRSENDVLPLWLREQQSRFSTWVQDIGGPWDFSPESLDLLEDVVRERFRSAEEFREQEDEAFLQVAAWYLGEVHNHYRGTQWQIHPDGKGHFRWKSYPFVIPPWDRLDDYEDEDGIEYDARPTVDPLSSLRLVLLEPYERPYPGQTLRSELDAYETKTENRGG</sequence>
<gene>
    <name evidence="2" type="ORF">HEK616_68480</name>
</gene>
<feature type="compositionally biased region" description="Basic and acidic residues" evidence="1">
    <location>
        <begin position="174"/>
        <end position="188"/>
    </location>
</feature>
<evidence type="ECO:0000313" key="2">
    <source>
        <dbReference type="EMBL" id="BDM73361.1"/>
    </source>
</evidence>
<evidence type="ECO:0000256" key="1">
    <source>
        <dbReference type="SAM" id="MobiDB-lite"/>
    </source>
</evidence>
<feature type="region of interest" description="Disordered" evidence="1">
    <location>
        <begin position="169"/>
        <end position="188"/>
    </location>
</feature>
<dbReference type="EMBL" id="AP026073">
    <property type="protein sequence ID" value="BDM73361.1"/>
    <property type="molecule type" value="Genomic_DNA"/>
</dbReference>
<evidence type="ECO:0000313" key="3">
    <source>
        <dbReference type="Proteomes" id="UP001059597"/>
    </source>
</evidence>
<accession>A0ABM8A4D2</accession>